<dbReference type="PROSITE" id="PS00737">
    <property type="entry name" value="THIOLASE_2"/>
    <property type="match status" value="1"/>
</dbReference>
<evidence type="ECO:0000259" key="13">
    <source>
        <dbReference type="Pfam" id="PF00108"/>
    </source>
</evidence>
<evidence type="ECO:0000256" key="11">
    <source>
        <dbReference type="PIRSR" id="PIRSR000429-1"/>
    </source>
</evidence>
<dbReference type="CDD" id="cd00751">
    <property type="entry name" value="thiolase"/>
    <property type="match status" value="1"/>
</dbReference>
<feature type="active site" description="Proton acceptor" evidence="11">
    <location>
        <position position="400"/>
    </location>
</feature>
<dbReference type="Gene3D" id="3.40.47.10">
    <property type="match status" value="2"/>
</dbReference>
<dbReference type="NCBIfam" id="TIGR01930">
    <property type="entry name" value="AcCoA-C-Actrans"/>
    <property type="match status" value="1"/>
</dbReference>
<evidence type="ECO:0000256" key="12">
    <source>
        <dbReference type="RuleBase" id="RU003557"/>
    </source>
</evidence>
<feature type="active site" description="Proton acceptor" evidence="11">
    <location>
        <position position="370"/>
    </location>
</feature>
<dbReference type="SUPFAM" id="SSF53901">
    <property type="entry name" value="Thiolase-like"/>
    <property type="match status" value="2"/>
</dbReference>
<dbReference type="InterPro" id="IPR050215">
    <property type="entry name" value="Thiolase-like_sf_Thiolase"/>
</dbReference>
<dbReference type="PROSITE" id="PS00098">
    <property type="entry name" value="THIOLASE_1"/>
    <property type="match status" value="1"/>
</dbReference>
<keyword evidence="16" id="KW-1185">Reference proteome</keyword>
<dbReference type="GO" id="GO:0010124">
    <property type="term" value="P:phenylacetate catabolic process"/>
    <property type="evidence" value="ECO:0007669"/>
    <property type="project" value="TreeGrafter"/>
</dbReference>
<keyword evidence="7" id="KW-0443">Lipid metabolism</keyword>
<dbReference type="AlphaFoldDB" id="A0A9P6HGW1"/>
<feature type="domain" description="Thiolase N-terminal" evidence="13">
    <location>
        <begin position="27"/>
        <end position="283"/>
    </location>
</feature>
<keyword evidence="8" id="KW-0576">Peroxisome</keyword>
<dbReference type="OrthoDB" id="5404651at2759"/>
<keyword evidence="5" id="KW-0276">Fatty acid metabolism</keyword>
<accession>A0A9P6HGW1</accession>
<keyword evidence="6" id="KW-0809">Transit peptide</keyword>
<dbReference type="InterPro" id="IPR020617">
    <property type="entry name" value="Thiolase_C"/>
</dbReference>
<evidence type="ECO:0000256" key="2">
    <source>
        <dbReference type="ARBA" id="ARBA00004872"/>
    </source>
</evidence>
<dbReference type="Pfam" id="PF00108">
    <property type="entry name" value="Thiolase_N"/>
    <property type="match status" value="1"/>
</dbReference>
<dbReference type="PIRSF" id="PIRSF000429">
    <property type="entry name" value="Ac-CoA_Ac_transf"/>
    <property type="match status" value="1"/>
</dbReference>
<reference evidence="15" key="2">
    <citation type="submission" date="2020-11" db="EMBL/GenBank/DDBJ databases">
        <authorList>
            <consortium name="DOE Joint Genome Institute"/>
            <person name="Kuo A."/>
            <person name="Miyauchi S."/>
            <person name="Kiss E."/>
            <person name="Drula E."/>
            <person name="Kohler A."/>
            <person name="Sanchez-Garcia M."/>
            <person name="Andreopoulos B."/>
            <person name="Barry K.W."/>
            <person name="Bonito G."/>
            <person name="Buee M."/>
            <person name="Carver A."/>
            <person name="Chen C."/>
            <person name="Cichocki N."/>
            <person name="Clum A."/>
            <person name="Culley D."/>
            <person name="Crous P.W."/>
            <person name="Fauchery L."/>
            <person name="Girlanda M."/>
            <person name="Hayes R."/>
            <person name="Keri Z."/>
            <person name="Labutti K."/>
            <person name="Lipzen A."/>
            <person name="Lombard V."/>
            <person name="Magnuson J."/>
            <person name="Maillard F."/>
            <person name="Morin E."/>
            <person name="Murat C."/>
            <person name="Nolan M."/>
            <person name="Ohm R."/>
            <person name="Pangilinan J."/>
            <person name="Pereira M."/>
            <person name="Perotto S."/>
            <person name="Peter M."/>
            <person name="Riley R."/>
            <person name="Sitrit Y."/>
            <person name="Stielow B."/>
            <person name="Szollosi G."/>
            <person name="Zifcakova L."/>
            <person name="Stursova M."/>
            <person name="Spatafora J.W."/>
            <person name="Tedersoo L."/>
            <person name="Vaario L.-M."/>
            <person name="Yamada A."/>
            <person name="Yan M."/>
            <person name="Wang P."/>
            <person name="Xu J."/>
            <person name="Bruns T."/>
            <person name="Baldrian P."/>
            <person name="Vilgalys R."/>
            <person name="Henrissat B."/>
            <person name="Grigoriev I.V."/>
            <person name="Hibbett D."/>
            <person name="Nagy L.G."/>
            <person name="Martin F.M."/>
        </authorList>
    </citation>
    <scope>NUCLEOTIDE SEQUENCE</scope>
    <source>
        <strain evidence="15">UH-Tt-Lm1</strain>
    </source>
</reference>
<protein>
    <submittedName>
        <fullName evidence="15">Thiolase</fullName>
    </submittedName>
</protein>
<evidence type="ECO:0000256" key="10">
    <source>
        <dbReference type="ARBA" id="ARBA00047605"/>
    </source>
</evidence>
<comment type="pathway">
    <text evidence="2">Lipid metabolism; fatty acid metabolism.</text>
</comment>
<evidence type="ECO:0000256" key="5">
    <source>
        <dbReference type="ARBA" id="ARBA00022832"/>
    </source>
</evidence>
<dbReference type="InterPro" id="IPR020616">
    <property type="entry name" value="Thiolase_N"/>
</dbReference>
<proteinExistence type="inferred from homology"/>
<feature type="domain" description="Thiolase C-terminal" evidence="14">
    <location>
        <begin position="292"/>
        <end position="411"/>
    </location>
</feature>
<evidence type="ECO:0000256" key="7">
    <source>
        <dbReference type="ARBA" id="ARBA00023098"/>
    </source>
</evidence>
<keyword evidence="9 12" id="KW-0012">Acyltransferase</keyword>
<dbReference type="InterPro" id="IPR002155">
    <property type="entry name" value="Thiolase"/>
</dbReference>
<dbReference type="InterPro" id="IPR016039">
    <property type="entry name" value="Thiolase-like"/>
</dbReference>
<feature type="active site" description="Acyl-thioester intermediate" evidence="11">
    <location>
        <position position="112"/>
    </location>
</feature>
<evidence type="ECO:0000313" key="16">
    <source>
        <dbReference type="Proteomes" id="UP000736335"/>
    </source>
</evidence>
<dbReference type="InterPro" id="IPR020615">
    <property type="entry name" value="Thiolase_acyl_enz_int_AS"/>
</dbReference>
<name>A0A9P6HGW1_9AGAM</name>
<dbReference type="EMBL" id="WIUZ02000006">
    <property type="protein sequence ID" value="KAF9786465.1"/>
    <property type="molecule type" value="Genomic_DNA"/>
</dbReference>
<evidence type="ECO:0000256" key="6">
    <source>
        <dbReference type="ARBA" id="ARBA00022946"/>
    </source>
</evidence>
<comment type="catalytic activity">
    <reaction evidence="10">
        <text>an acyl-CoA + acetyl-CoA = a 3-oxoacyl-CoA + CoA</text>
        <dbReference type="Rhea" id="RHEA:21564"/>
        <dbReference type="ChEBI" id="CHEBI:57287"/>
        <dbReference type="ChEBI" id="CHEBI:57288"/>
        <dbReference type="ChEBI" id="CHEBI:58342"/>
        <dbReference type="ChEBI" id="CHEBI:90726"/>
        <dbReference type="EC" id="2.3.1.16"/>
    </reaction>
</comment>
<dbReference type="GO" id="GO:0005777">
    <property type="term" value="C:peroxisome"/>
    <property type="evidence" value="ECO:0007669"/>
    <property type="project" value="UniProtKB-SubCell"/>
</dbReference>
<comment type="caution">
    <text evidence="15">The sequence shown here is derived from an EMBL/GenBank/DDBJ whole genome shotgun (WGS) entry which is preliminary data.</text>
</comment>
<dbReference type="Proteomes" id="UP000736335">
    <property type="component" value="Unassembled WGS sequence"/>
</dbReference>
<dbReference type="PANTHER" id="PTHR43853:SF8">
    <property type="entry name" value="3-KETOACYL-COA THIOLASE, PEROXISOMAL"/>
    <property type="match status" value="1"/>
</dbReference>
<dbReference type="GO" id="GO:0003988">
    <property type="term" value="F:acetyl-CoA C-acyltransferase activity"/>
    <property type="evidence" value="ECO:0007669"/>
    <property type="project" value="UniProtKB-EC"/>
</dbReference>
<evidence type="ECO:0000256" key="3">
    <source>
        <dbReference type="ARBA" id="ARBA00010982"/>
    </source>
</evidence>
<evidence type="ECO:0000256" key="9">
    <source>
        <dbReference type="ARBA" id="ARBA00023315"/>
    </source>
</evidence>
<dbReference type="Pfam" id="PF02803">
    <property type="entry name" value="Thiolase_C"/>
    <property type="match status" value="1"/>
</dbReference>
<dbReference type="InterPro" id="IPR020613">
    <property type="entry name" value="Thiolase_CS"/>
</dbReference>
<evidence type="ECO:0000256" key="8">
    <source>
        <dbReference type="ARBA" id="ARBA00023140"/>
    </source>
</evidence>
<comment type="subcellular location">
    <subcellularLocation>
        <location evidence="1">Peroxisome</location>
    </subcellularLocation>
</comment>
<evidence type="ECO:0000313" key="15">
    <source>
        <dbReference type="EMBL" id="KAF9786465.1"/>
    </source>
</evidence>
<reference evidence="15" key="1">
    <citation type="journal article" date="2020" name="Nat. Commun.">
        <title>Large-scale genome sequencing of mycorrhizal fungi provides insights into the early evolution of symbiotic traits.</title>
        <authorList>
            <person name="Miyauchi S."/>
            <person name="Kiss E."/>
            <person name="Kuo A."/>
            <person name="Drula E."/>
            <person name="Kohler A."/>
            <person name="Sanchez-Garcia M."/>
            <person name="Morin E."/>
            <person name="Andreopoulos B."/>
            <person name="Barry K.W."/>
            <person name="Bonito G."/>
            <person name="Buee M."/>
            <person name="Carver A."/>
            <person name="Chen C."/>
            <person name="Cichocki N."/>
            <person name="Clum A."/>
            <person name="Culley D."/>
            <person name="Crous P.W."/>
            <person name="Fauchery L."/>
            <person name="Girlanda M."/>
            <person name="Hayes R.D."/>
            <person name="Keri Z."/>
            <person name="LaButti K."/>
            <person name="Lipzen A."/>
            <person name="Lombard V."/>
            <person name="Magnuson J."/>
            <person name="Maillard F."/>
            <person name="Murat C."/>
            <person name="Nolan M."/>
            <person name="Ohm R.A."/>
            <person name="Pangilinan J."/>
            <person name="Pereira M.F."/>
            <person name="Perotto S."/>
            <person name="Peter M."/>
            <person name="Pfister S."/>
            <person name="Riley R."/>
            <person name="Sitrit Y."/>
            <person name="Stielow J.B."/>
            <person name="Szollosi G."/>
            <person name="Zifcakova L."/>
            <person name="Stursova M."/>
            <person name="Spatafora J.W."/>
            <person name="Tedersoo L."/>
            <person name="Vaario L.M."/>
            <person name="Yamada A."/>
            <person name="Yan M."/>
            <person name="Wang P."/>
            <person name="Xu J."/>
            <person name="Bruns T."/>
            <person name="Baldrian P."/>
            <person name="Vilgalys R."/>
            <person name="Dunand C."/>
            <person name="Henrissat B."/>
            <person name="Grigoriev I.V."/>
            <person name="Hibbett D."/>
            <person name="Nagy L.G."/>
            <person name="Martin F.M."/>
        </authorList>
    </citation>
    <scope>NUCLEOTIDE SEQUENCE</scope>
    <source>
        <strain evidence="15">UH-Tt-Lm1</strain>
    </source>
</reference>
<evidence type="ECO:0000256" key="1">
    <source>
        <dbReference type="ARBA" id="ARBA00004275"/>
    </source>
</evidence>
<organism evidence="15 16">
    <name type="scientific">Thelephora terrestris</name>
    <dbReference type="NCBI Taxonomy" id="56493"/>
    <lineage>
        <taxon>Eukaryota</taxon>
        <taxon>Fungi</taxon>
        <taxon>Dikarya</taxon>
        <taxon>Basidiomycota</taxon>
        <taxon>Agaricomycotina</taxon>
        <taxon>Agaricomycetes</taxon>
        <taxon>Thelephorales</taxon>
        <taxon>Thelephoraceae</taxon>
        <taxon>Thelephora</taxon>
    </lineage>
</organism>
<dbReference type="PANTHER" id="PTHR43853">
    <property type="entry name" value="3-KETOACYL-COA THIOLASE, PEROXISOMAL"/>
    <property type="match status" value="1"/>
</dbReference>
<dbReference type="GO" id="GO:0006635">
    <property type="term" value="P:fatty acid beta-oxidation"/>
    <property type="evidence" value="ECO:0007669"/>
    <property type="project" value="TreeGrafter"/>
</dbReference>
<comment type="similarity">
    <text evidence="3 12">Belongs to the thiolase-like superfamily. Thiolase family.</text>
</comment>
<keyword evidence="4 12" id="KW-0808">Transferase</keyword>
<evidence type="ECO:0000259" key="14">
    <source>
        <dbReference type="Pfam" id="PF02803"/>
    </source>
</evidence>
<sequence length="416" mass="43220">MSLSNIASNLFSKGGKAQVLSQNDNDVVIVAAVRSAITKGMKGGFKDTRPEEYLSAILGAVWKQAGIDPALIEDIAVGNVLPPGGGALTARMAALAAGIPESVPVSSLNRQCSSGLQAVNTIAAQIASGQIDIGIGAGVESMTFGFFSPSSNPEAISEKVLAVPKAQECLLPMGITSENVSKDFGIPRQTQDEFAAKSFNKAAAAQKQGKFKNEILPITVKYIDPKTKNESEIVVDKDDGIREGVTAQSLGKLKPSFAENGCSHAGNSSQVSDGAAAVLLARRSAAKKLNLPILGKFVGASVVGVPPRIMGVGPAYAIPKLLEKHGITKDDVDFYEINEAFASQALYSIDKIGIPHEKVNPWGGGIALGHPLGCTGARQIVTGLSIAEATNQKIFVTSMCIGTGMGMAALFVSEQN</sequence>
<gene>
    <name evidence="15" type="ORF">BJ322DRAFT_1140355</name>
</gene>
<evidence type="ECO:0000256" key="4">
    <source>
        <dbReference type="ARBA" id="ARBA00022679"/>
    </source>
</evidence>